<dbReference type="EMBL" id="JACHEN010000013">
    <property type="protein sequence ID" value="MBB6216280.1"/>
    <property type="molecule type" value="Genomic_DNA"/>
</dbReference>
<feature type="transmembrane region" description="Helical" evidence="5">
    <location>
        <begin position="56"/>
        <end position="76"/>
    </location>
</feature>
<comment type="subcellular location">
    <subcellularLocation>
        <location evidence="1">Membrane</location>
        <topology evidence="1">Multi-pass membrane protein</topology>
    </subcellularLocation>
</comment>
<feature type="transmembrane region" description="Helical" evidence="5">
    <location>
        <begin position="6"/>
        <end position="27"/>
    </location>
</feature>
<evidence type="ECO:0000256" key="5">
    <source>
        <dbReference type="SAM" id="Phobius"/>
    </source>
</evidence>
<evidence type="ECO:0000256" key="2">
    <source>
        <dbReference type="ARBA" id="ARBA00022692"/>
    </source>
</evidence>
<evidence type="ECO:0000313" key="6">
    <source>
        <dbReference type="EMBL" id="MBB6216280.1"/>
    </source>
</evidence>
<evidence type="ECO:0000256" key="1">
    <source>
        <dbReference type="ARBA" id="ARBA00004141"/>
    </source>
</evidence>
<gene>
    <name evidence="6" type="ORF">HNQ80_002379</name>
</gene>
<reference evidence="6 7" key="1">
    <citation type="submission" date="2020-08" db="EMBL/GenBank/DDBJ databases">
        <title>Genomic Encyclopedia of Type Strains, Phase IV (KMG-IV): sequencing the most valuable type-strain genomes for metagenomic binning, comparative biology and taxonomic classification.</title>
        <authorList>
            <person name="Goeker M."/>
        </authorList>
    </citation>
    <scope>NUCLEOTIDE SEQUENCE [LARGE SCALE GENOMIC DNA]</scope>
    <source>
        <strain evidence="6 7">DSM 103526</strain>
    </source>
</reference>
<keyword evidence="2 5" id="KW-0812">Transmembrane</keyword>
<sequence>MLIRFFIYGLLGWCVEIFWTGMGSLLSGDRRFRGYTYLWMFPIYGAAVFLERLHDLMIHWPVLIRGGVWVAVIYFIEYTSGKIIKSAIGICPWDYGNVKYAVQGVIRLDYAPAWFVAGLLFERIHLILDRILL</sequence>
<keyword evidence="3 5" id="KW-1133">Transmembrane helix</keyword>
<protein>
    <submittedName>
        <fullName evidence="6">Putative membrane protein</fullName>
    </submittedName>
</protein>
<keyword evidence="4 5" id="KW-0472">Membrane</keyword>
<name>A0A841KW88_9FIRM</name>
<evidence type="ECO:0000256" key="3">
    <source>
        <dbReference type="ARBA" id="ARBA00022989"/>
    </source>
</evidence>
<accession>A0A841KW88</accession>
<dbReference type="InterPro" id="IPR010540">
    <property type="entry name" value="CmpB_TMEM229"/>
</dbReference>
<evidence type="ECO:0000256" key="4">
    <source>
        <dbReference type="ARBA" id="ARBA00023136"/>
    </source>
</evidence>
<evidence type="ECO:0000313" key="7">
    <source>
        <dbReference type="Proteomes" id="UP000579281"/>
    </source>
</evidence>
<dbReference type="PANTHER" id="PTHR31746">
    <property type="entry name" value="TRANSMEMBRANE PROTEIN 229 FAMILY MEMBER"/>
    <property type="match status" value="1"/>
</dbReference>
<dbReference type="Proteomes" id="UP000579281">
    <property type="component" value="Unassembled WGS sequence"/>
</dbReference>
<dbReference type="Pfam" id="PF06541">
    <property type="entry name" value="ABC_trans_CmpB"/>
    <property type="match status" value="1"/>
</dbReference>
<dbReference type="AlphaFoldDB" id="A0A841KW88"/>
<proteinExistence type="predicted"/>
<keyword evidence="7" id="KW-1185">Reference proteome</keyword>
<comment type="caution">
    <text evidence="6">The sequence shown here is derived from an EMBL/GenBank/DDBJ whole genome shotgun (WGS) entry which is preliminary data.</text>
</comment>
<organism evidence="6 7">
    <name type="scientific">Anaerosolibacter carboniphilus</name>
    <dbReference type="NCBI Taxonomy" id="1417629"/>
    <lineage>
        <taxon>Bacteria</taxon>
        <taxon>Bacillati</taxon>
        <taxon>Bacillota</taxon>
        <taxon>Clostridia</taxon>
        <taxon>Peptostreptococcales</taxon>
        <taxon>Thermotaleaceae</taxon>
        <taxon>Anaerosolibacter</taxon>
    </lineage>
</organism>
<dbReference type="GO" id="GO:0016020">
    <property type="term" value="C:membrane"/>
    <property type="evidence" value="ECO:0007669"/>
    <property type="project" value="UniProtKB-SubCell"/>
</dbReference>
<dbReference type="RefSeq" id="WP_184310815.1">
    <property type="nucleotide sequence ID" value="NZ_JACHEN010000013.1"/>
</dbReference>
<feature type="transmembrane region" description="Helical" evidence="5">
    <location>
        <begin position="34"/>
        <end position="50"/>
    </location>
</feature>